<organism evidence="1 2">
    <name type="scientific">Bradyrhizobium lablabi</name>
    <dbReference type="NCBI Taxonomy" id="722472"/>
    <lineage>
        <taxon>Bacteria</taxon>
        <taxon>Pseudomonadati</taxon>
        <taxon>Pseudomonadota</taxon>
        <taxon>Alphaproteobacteria</taxon>
        <taxon>Hyphomicrobiales</taxon>
        <taxon>Nitrobacteraceae</taxon>
        <taxon>Bradyrhizobium</taxon>
    </lineage>
</organism>
<accession>A0A1M6JQN8</accession>
<proteinExistence type="predicted"/>
<protein>
    <submittedName>
        <fullName evidence="1">Uncharacterized protein</fullName>
    </submittedName>
</protein>
<reference evidence="1 2" key="1">
    <citation type="submission" date="2016-11" db="EMBL/GenBank/DDBJ databases">
        <authorList>
            <person name="Jaros S."/>
            <person name="Januszkiewicz K."/>
            <person name="Wedrychowicz H."/>
        </authorList>
    </citation>
    <scope>NUCLEOTIDE SEQUENCE [LARGE SCALE GENOMIC DNA]</scope>
    <source>
        <strain evidence="1 2">GAS499</strain>
    </source>
</reference>
<dbReference type="AlphaFoldDB" id="A0A1M6JQN8"/>
<dbReference type="Proteomes" id="UP000189935">
    <property type="component" value="Chromosome I"/>
</dbReference>
<sequence>MLNGVCDICGGPSQPACDSPYEKPDVLNVNLPNGPINLKGPIPIYPGEPAKGGWASSVIQSNVGLAPAADELVRLAQPLDLYGGELLADATFPYPNPPTKVKNPSVVFSVPISFTASGAQFTGPNYSCSTGSTCVPPIAADGTSALYLARVEDCLSSIHHLSIPQVKDFAGNPIPCNSADGIAGTSGYWYDIAPPWSATATLDFGAGKVPPQDGGMVSGILNVPAQLPVPGNSVRIEFELGITNANIVPGSPFINSLAWGDVFSAGAPLGCCEYALTRFAVQFNPINVLPAAFLQMKLLPYTILYRPPGDQSSGTFKATESFATSMSIGSSTTVDTSKSFEKSSELQDDQKVTAFIATIQQIDGQSTTTSTTWDSNAVIGKGLTDTASRTIVRAWTVGSNSADASIVPAREYVVPNTCTKENYATNNCSVKPAESYQQEPFWADRIVLLLNPQAALWDFNGTPGMQLLGAVEFDEVSIRDLDVCANNLNPQAWRLSNGQWLSPSECQDLVALDPFYGIGQSLDPSLSGRGLPVGGGPYGRDPVNPNSSASATFQDIFSYQTAQSTNGTATFSTSVTDVIGFSWSESVALAYQQGQYGVNVGFNKNVTLKQGEKVTTGTSMKISYTASTISTDTRTTEIDGMFADDHDFDTPACQGDSGKCYRPSVRVFIDEIFGSYMFQDRDAPGPLPSGMHFPPPGGIGPGGIGPGVIGR</sequence>
<evidence type="ECO:0000313" key="1">
    <source>
        <dbReference type="EMBL" id="SHJ48988.1"/>
    </source>
</evidence>
<name>A0A1M6JQN8_9BRAD</name>
<evidence type="ECO:0000313" key="2">
    <source>
        <dbReference type="Proteomes" id="UP000189935"/>
    </source>
</evidence>
<gene>
    <name evidence="1" type="ORF">SAMN05444159_0748</name>
</gene>
<dbReference type="EMBL" id="LT670844">
    <property type="protein sequence ID" value="SHJ48988.1"/>
    <property type="molecule type" value="Genomic_DNA"/>
</dbReference>